<dbReference type="Proteomes" id="UP000218418">
    <property type="component" value="Plasmid plasmid2"/>
</dbReference>
<name>A0A1Z4M397_9CYAN</name>
<reference evidence="1 2" key="1">
    <citation type="submission" date="2017-06" db="EMBL/GenBank/DDBJ databases">
        <title>Genome sequencing of cyanobaciteial culture collection at National Institute for Environmental Studies (NIES).</title>
        <authorList>
            <person name="Hirose Y."/>
            <person name="Shimura Y."/>
            <person name="Fujisawa T."/>
            <person name="Nakamura Y."/>
            <person name="Kawachi M."/>
        </authorList>
    </citation>
    <scope>NUCLEOTIDE SEQUENCE [LARGE SCALE GENOMIC DNA]</scope>
    <source>
        <strain evidence="1 2">NIES-267</strain>
        <plasmid evidence="2">Plasmid2 dna</plasmid>
    </source>
</reference>
<gene>
    <name evidence="1" type="ORF">NIES267_73850</name>
</gene>
<dbReference type="AlphaFoldDB" id="A0A1Z4M397"/>
<keyword evidence="1" id="KW-0614">Plasmid</keyword>
<sequence length="46" mass="5272">MKYSSGGITPEEYNFKSGVYQKRRLLLGQAASAFFKKVIYSQFSNM</sequence>
<organism evidence="1 2">
    <name type="scientific">Calothrix parasitica NIES-267</name>
    <dbReference type="NCBI Taxonomy" id="1973488"/>
    <lineage>
        <taxon>Bacteria</taxon>
        <taxon>Bacillati</taxon>
        <taxon>Cyanobacteriota</taxon>
        <taxon>Cyanophyceae</taxon>
        <taxon>Nostocales</taxon>
        <taxon>Calotrichaceae</taxon>
        <taxon>Calothrix</taxon>
    </lineage>
</organism>
<accession>A0A1Z4M397</accession>
<evidence type="ECO:0000313" key="1">
    <source>
        <dbReference type="EMBL" id="BAY87861.1"/>
    </source>
</evidence>
<protein>
    <submittedName>
        <fullName evidence="1">Uncharacterized protein</fullName>
    </submittedName>
</protein>
<proteinExistence type="predicted"/>
<geneLocation type="plasmid" evidence="2">
    <name>Plasmid2 dna</name>
</geneLocation>
<keyword evidence="2" id="KW-1185">Reference proteome</keyword>
<evidence type="ECO:0000313" key="2">
    <source>
        <dbReference type="Proteomes" id="UP000218418"/>
    </source>
</evidence>
<dbReference type="EMBL" id="AP018229">
    <property type="protein sequence ID" value="BAY87861.1"/>
    <property type="molecule type" value="Genomic_DNA"/>
</dbReference>